<reference evidence="4" key="1">
    <citation type="submission" date="2023-06" db="EMBL/GenBank/DDBJ databases">
        <title>Comparative genomics of Bacillaceae isolates and their secondary metabolite potential.</title>
        <authorList>
            <person name="Song L."/>
            <person name="Nielsen L.J."/>
            <person name="Mohite O."/>
            <person name="Xu X."/>
            <person name="Weber T."/>
            <person name="Kovacs A.T."/>
        </authorList>
    </citation>
    <scope>NUCLEOTIDE SEQUENCE</scope>
    <source>
        <strain evidence="4">D8_B_37</strain>
    </source>
</reference>
<dbReference type="PANTHER" id="PTHR21666">
    <property type="entry name" value="PEPTIDASE-RELATED"/>
    <property type="match status" value="1"/>
</dbReference>
<dbReference type="EMBL" id="JAUCEY010000008">
    <property type="protein sequence ID" value="MDM5455393.1"/>
    <property type="molecule type" value="Genomic_DNA"/>
</dbReference>
<keyword evidence="2" id="KW-1133">Transmembrane helix</keyword>
<dbReference type="AlphaFoldDB" id="A0AAW7IKJ4"/>
<feature type="domain" description="M23ase beta-sheet core" evidence="3">
    <location>
        <begin position="149"/>
        <end position="208"/>
    </location>
</feature>
<sequence>MSEQAAVESIGKEEVNQGSKWWKWLIGGSLLASSPLLVMLLLLFGFMFMFLMIFGTMTEEGETKIIGGEISQIGENEIPAEYLPVYKAAEEKYGVPWNLLAAHHRVETRFSTLETMVSPVGAIGHLQFMVLTWIGWSYPGGDRLGNADRIDFACSIGQSVPASKDGKVVYAGWQNPNNHKEGYGLYVWVDHGNGSKTTYAHLSGLSVSLSCGNG</sequence>
<dbReference type="InterPro" id="IPR050570">
    <property type="entry name" value="Cell_wall_metabolism_enzyme"/>
</dbReference>
<comment type="caution">
    <text evidence="4">The sequence shown here is derived from an EMBL/GenBank/DDBJ whole genome shotgun (WGS) entry which is preliminary data.</text>
</comment>
<dbReference type="PANTHER" id="PTHR21666:SF289">
    <property type="entry name" value="L-ALA--D-GLU ENDOPEPTIDASE"/>
    <property type="match status" value="1"/>
</dbReference>
<evidence type="ECO:0000313" key="5">
    <source>
        <dbReference type="Proteomes" id="UP001234602"/>
    </source>
</evidence>
<keyword evidence="2" id="KW-0812">Transmembrane</keyword>
<name>A0AAW7IKJ4_9BACI</name>
<dbReference type="Gene3D" id="2.70.70.10">
    <property type="entry name" value="Glucose Permease (Domain IIA)"/>
    <property type="match status" value="1"/>
</dbReference>
<dbReference type="Proteomes" id="UP001234602">
    <property type="component" value="Unassembled WGS sequence"/>
</dbReference>
<dbReference type="Pfam" id="PF01551">
    <property type="entry name" value="Peptidase_M23"/>
    <property type="match status" value="1"/>
</dbReference>
<feature type="transmembrane region" description="Helical" evidence="2">
    <location>
        <begin position="30"/>
        <end position="54"/>
    </location>
</feature>
<proteinExistence type="predicted"/>
<dbReference type="SUPFAM" id="SSF53955">
    <property type="entry name" value="Lysozyme-like"/>
    <property type="match status" value="1"/>
</dbReference>
<dbReference type="GO" id="GO:0004222">
    <property type="term" value="F:metalloendopeptidase activity"/>
    <property type="evidence" value="ECO:0007669"/>
    <property type="project" value="TreeGrafter"/>
</dbReference>
<accession>A0AAW7IKJ4</accession>
<dbReference type="InterPro" id="IPR011055">
    <property type="entry name" value="Dup_hybrid_motif"/>
</dbReference>
<dbReference type="InterPro" id="IPR016047">
    <property type="entry name" value="M23ase_b-sheet_dom"/>
</dbReference>
<evidence type="ECO:0000313" key="4">
    <source>
        <dbReference type="EMBL" id="MDM5455393.1"/>
    </source>
</evidence>
<keyword evidence="2" id="KW-0472">Membrane</keyword>
<dbReference type="SUPFAM" id="SSF51261">
    <property type="entry name" value="Duplicated hybrid motif"/>
    <property type="match status" value="1"/>
</dbReference>
<dbReference type="CDD" id="cd12797">
    <property type="entry name" value="M23_peptidase"/>
    <property type="match status" value="1"/>
</dbReference>
<dbReference type="RefSeq" id="WP_289321070.1">
    <property type="nucleotide sequence ID" value="NZ_JAUCEY010000008.1"/>
</dbReference>
<dbReference type="InterPro" id="IPR023346">
    <property type="entry name" value="Lysozyme-like_dom_sf"/>
</dbReference>
<evidence type="ECO:0000256" key="1">
    <source>
        <dbReference type="ARBA" id="ARBA00022729"/>
    </source>
</evidence>
<protein>
    <submittedName>
        <fullName evidence="4">M23 family metallopeptidase</fullName>
    </submittedName>
</protein>
<evidence type="ECO:0000259" key="3">
    <source>
        <dbReference type="Pfam" id="PF01551"/>
    </source>
</evidence>
<keyword evidence="1" id="KW-0732">Signal</keyword>
<evidence type="ECO:0000256" key="2">
    <source>
        <dbReference type="SAM" id="Phobius"/>
    </source>
</evidence>
<organism evidence="4 5">
    <name type="scientific">Peribacillus simplex</name>
    <dbReference type="NCBI Taxonomy" id="1478"/>
    <lineage>
        <taxon>Bacteria</taxon>
        <taxon>Bacillati</taxon>
        <taxon>Bacillota</taxon>
        <taxon>Bacilli</taxon>
        <taxon>Bacillales</taxon>
        <taxon>Bacillaceae</taxon>
        <taxon>Peribacillus</taxon>
    </lineage>
</organism>
<gene>
    <name evidence="4" type="ORF">QUF89_25220</name>
</gene>